<protein>
    <submittedName>
        <fullName evidence="6">Unannotated protein</fullName>
    </submittedName>
</protein>
<gene>
    <name evidence="6" type="ORF">UFOPK1704_00512</name>
</gene>
<dbReference type="InterPro" id="IPR050378">
    <property type="entry name" value="Metallo-dep_Hydrolases_sf"/>
</dbReference>
<comment type="cofactor">
    <cofactor evidence="1">
        <name>Zn(2+)</name>
        <dbReference type="ChEBI" id="CHEBI:29105"/>
    </cofactor>
</comment>
<dbReference type="Gene3D" id="3.20.20.140">
    <property type="entry name" value="Metal-dependent hydrolases"/>
    <property type="match status" value="1"/>
</dbReference>
<dbReference type="SUPFAM" id="SSF51556">
    <property type="entry name" value="Metallo-dependent hydrolases"/>
    <property type="match status" value="1"/>
</dbReference>
<sequence length="469" mass="50183">MRTLIVNGTVVNADGQIEADVAVVGESIAQIIPRSGGGIVPGPDDLVIDAMGCFVVPGGVDAHVHMELDTGSTVSSDSFTSGTIAAAHGGTTTIIDFAEQRTGGNVLEAFEKRCAAAESQCVVDWGLHQILGGVDEQALIDARSLIAREGVASIKLFMAYPGRLYSDDGQILRALQMCADTGLMAMVHAENGLAIDVLVEQAIAAGNITPDFHSRTRPPELEAEAVHRAAVLSQVAGNAPLYIVHVSSSHALAEIVSARTRGVNIFGETCPQYLHLSLEDHLGQGWPNGAGFICSTPLRSKHDHHQADLWDGLRYDQLAVVSTDHCPFCMREQKLGFGESFQLVPNGIGGVEHRLDLMYQGVVAGHISLERWVEVCATAPARLFGVPRKGSIAVDMDADVVIYDPTATTVISAETHHMNMDYSAYEGMTLAGAVRTVMSRGDVIVDNGQFVGRASRGRYLRREVSQHIR</sequence>
<dbReference type="InterPro" id="IPR006680">
    <property type="entry name" value="Amidohydro-rel"/>
</dbReference>
<dbReference type="InterPro" id="IPR011059">
    <property type="entry name" value="Metal-dep_hydrolase_composite"/>
</dbReference>
<dbReference type="AlphaFoldDB" id="A0A6J6E935"/>
<keyword evidence="3" id="KW-0479">Metal-binding</keyword>
<dbReference type="Gene3D" id="2.30.40.10">
    <property type="entry name" value="Urease, subunit C, domain 1"/>
    <property type="match status" value="1"/>
</dbReference>
<dbReference type="GO" id="GO:0016812">
    <property type="term" value="F:hydrolase activity, acting on carbon-nitrogen (but not peptide) bonds, in cyclic amides"/>
    <property type="evidence" value="ECO:0007669"/>
    <property type="project" value="TreeGrafter"/>
</dbReference>
<dbReference type="NCBIfam" id="TIGR02033">
    <property type="entry name" value="D-hydantoinase"/>
    <property type="match status" value="1"/>
</dbReference>
<dbReference type="SUPFAM" id="SSF51338">
    <property type="entry name" value="Composite domain of metallo-dependent hydrolases"/>
    <property type="match status" value="2"/>
</dbReference>
<evidence type="ECO:0000256" key="2">
    <source>
        <dbReference type="ARBA" id="ARBA00008829"/>
    </source>
</evidence>
<evidence type="ECO:0000259" key="5">
    <source>
        <dbReference type="Pfam" id="PF01979"/>
    </source>
</evidence>
<dbReference type="GO" id="GO:0005829">
    <property type="term" value="C:cytosol"/>
    <property type="evidence" value="ECO:0007669"/>
    <property type="project" value="TreeGrafter"/>
</dbReference>
<dbReference type="Pfam" id="PF01979">
    <property type="entry name" value="Amidohydro_1"/>
    <property type="match status" value="1"/>
</dbReference>
<name>A0A6J6E935_9ZZZZ</name>
<dbReference type="InterPro" id="IPR011778">
    <property type="entry name" value="Hydantoinase/dihydroPyrase"/>
</dbReference>
<evidence type="ECO:0000313" key="6">
    <source>
        <dbReference type="EMBL" id="CAB4572346.1"/>
    </source>
</evidence>
<dbReference type="PANTHER" id="PTHR11647">
    <property type="entry name" value="HYDRANTOINASE/DIHYDROPYRIMIDINASE FAMILY MEMBER"/>
    <property type="match status" value="1"/>
</dbReference>
<dbReference type="InterPro" id="IPR032466">
    <property type="entry name" value="Metal_Hydrolase"/>
</dbReference>
<accession>A0A6J6E935</accession>
<organism evidence="6">
    <name type="scientific">freshwater metagenome</name>
    <dbReference type="NCBI Taxonomy" id="449393"/>
    <lineage>
        <taxon>unclassified sequences</taxon>
        <taxon>metagenomes</taxon>
        <taxon>ecological metagenomes</taxon>
    </lineage>
</organism>
<dbReference type="GO" id="GO:0046872">
    <property type="term" value="F:metal ion binding"/>
    <property type="evidence" value="ECO:0007669"/>
    <property type="project" value="UniProtKB-KW"/>
</dbReference>
<dbReference type="FunFam" id="3.20.20.140:FF:000174">
    <property type="entry name" value="Dihydropyrimidinase-related protein 2"/>
    <property type="match status" value="1"/>
</dbReference>
<dbReference type="EMBL" id="CAEZTQ010000079">
    <property type="protein sequence ID" value="CAB4572346.1"/>
    <property type="molecule type" value="Genomic_DNA"/>
</dbReference>
<reference evidence="6" key="1">
    <citation type="submission" date="2020-05" db="EMBL/GenBank/DDBJ databases">
        <authorList>
            <person name="Chiriac C."/>
            <person name="Salcher M."/>
            <person name="Ghai R."/>
            <person name="Kavagutti S V."/>
        </authorList>
    </citation>
    <scope>NUCLEOTIDE SEQUENCE</scope>
</reference>
<evidence type="ECO:0000256" key="4">
    <source>
        <dbReference type="ARBA" id="ARBA00022801"/>
    </source>
</evidence>
<comment type="similarity">
    <text evidence="2">Belongs to the metallo-dependent hydrolases superfamily. Hydantoinase/dihydropyrimidinase family.</text>
</comment>
<feature type="domain" description="Amidohydrolase-related" evidence="5">
    <location>
        <begin position="54"/>
        <end position="443"/>
    </location>
</feature>
<evidence type="ECO:0000256" key="1">
    <source>
        <dbReference type="ARBA" id="ARBA00001947"/>
    </source>
</evidence>
<dbReference type="CDD" id="cd01314">
    <property type="entry name" value="D-HYD"/>
    <property type="match status" value="1"/>
</dbReference>
<evidence type="ECO:0000256" key="3">
    <source>
        <dbReference type="ARBA" id="ARBA00022723"/>
    </source>
</evidence>
<proteinExistence type="inferred from homology"/>
<keyword evidence="4" id="KW-0378">Hydrolase</keyword>
<dbReference type="PANTHER" id="PTHR11647:SF1">
    <property type="entry name" value="COLLAPSIN RESPONSE MEDIATOR PROTEIN"/>
    <property type="match status" value="1"/>
</dbReference>